<evidence type="ECO:0000313" key="2">
    <source>
        <dbReference type="EMBL" id="OUE03785.1"/>
    </source>
</evidence>
<comment type="caution">
    <text evidence="2">The sequence shown here is derived from an EMBL/GenBank/DDBJ whole genome shotgun (WGS) entry which is preliminary data.</text>
</comment>
<dbReference type="AlphaFoldDB" id="A0A251XJU1"/>
<dbReference type="EMBL" id="MDHH01000001">
    <property type="protein sequence ID" value="OUE03785.1"/>
    <property type="molecule type" value="Genomic_DNA"/>
</dbReference>
<keyword evidence="3" id="KW-1185">Reference proteome</keyword>
<feature type="compositionally biased region" description="Low complexity" evidence="1">
    <location>
        <begin position="1"/>
        <end position="26"/>
    </location>
</feature>
<sequence length="91" mass="9111">MGSSSPRRASAESAWRSSSVESSSASCGVERSGCGTTAIVKGDGVWVTGSPNTTVCFPRRMPPRASASVMAPASTRNTASNGISSVIAGTS</sequence>
<proteinExistence type="predicted"/>
<gene>
    <name evidence="2" type="ORF">CMMCAS07_02475</name>
</gene>
<feature type="region of interest" description="Disordered" evidence="1">
    <location>
        <begin position="1"/>
        <end position="32"/>
    </location>
</feature>
<reference evidence="2 3" key="1">
    <citation type="submission" date="2016-08" db="EMBL/GenBank/DDBJ databases">
        <title>Genome sequence of Clavibacter michiganensis subsp. michiganensis strain CASJ007.</title>
        <authorList>
            <person name="Thapa S.P."/>
            <person name="Coaker G."/>
        </authorList>
    </citation>
    <scope>NUCLEOTIDE SEQUENCE [LARGE SCALE GENOMIC DNA]</scope>
    <source>
        <strain evidence="2">CASJ007</strain>
    </source>
</reference>
<name>A0A251XJU1_CLAMM</name>
<protein>
    <submittedName>
        <fullName evidence="2">Uncharacterized protein</fullName>
    </submittedName>
</protein>
<organism evidence="2 3">
    <name type="scientific">Clavibacter michiganensis subsp. michiganensis</name>
    <dbReference type="NCBI Taxonomy" id="33013"/>
    <lineage>
        <taxon>Bacteria</taxon>
        <taxon>Bacillati</taxon>
        <taxon>Actinomycetota</taxon>
        <taxon>Actinomycetes</taxon>
        <taxon>Micrococcales</taxon>
        <taxon>Microbacteriaceae</taxon>
        <taxon>Clavibacter</taxon>
    </lineage>
</organism>
<evidence type="ECO:0000313" key="3">
    <source>
        <dbReference type="Proteomes" id="UP000195062"/>
    </source>
</evidence>
<feature type="compositionally biased region" description="Polar residues" evidence="1">
    <location>
        <begin position="74"/>
        <end position="91"/>
    </location>
</feature>
<dbReference type="Proteomes" id="UP000195062">
    <property type="component" value="Unassembled WGS sequence"/>
</dbReference>
<evidence type="ECO:0000256" key="1">
    <source>
        <dbReference type="SAM" id="MobiDB-lite"/>
    </source>
</evidence>
<accession>A0A251XJU1</accession>
<feature type="region of interest" description="Disordered" evidence="1">
    <location>
        <begin position="54"/>
        <end position="91"/>
    </location>
</feature>